<protein>
    <recommendedName>
        <fullName evidence="5">Uroporphyrin-3 C-methyltransferase</fullName>
    </recommendedName>
</protein>
<evidence type="ECO:0000313" key="3">
    <source>
        <dbReference type="EMBL" id="MCK7593586.1"/>
    </source>
</evidence>
<accession>A0ABT0GGC5</accession>
<reference evidence="3" key="1">
    <citation type="submission" date="2022-04" db="EMBL/GenBank/DDBJ databases">
        <title>Lysobacter sp. CAU 1642 isolated from sea sand.</title>
        <authorList>
            <person name="Kim W."/>
        </authorList>
    </citation>
    <scope>NUCLEOTIDE SEQUENCE</scope>
    <source>
        <strain evidence="3">CAU 1642</strain>
    </source>
</reference>
<sequence>MNENSEDTSQPVVEASVETATAAAPARSRASGWLWGLVIVLGAGLAIGAWFVHQQLRQAERGDAEWRETVEALRAEIAALDRELDANRERQRQIEARMGDSAAGLRVVREEVLGMAERATRVEEAIAALSQARQDAALTLRLDDLELLLQQAQLRSNLLADHAAAERALAHAAALLAQIDDPAYSVLRVPLEQERAALAELGPDPRPSLRQQVSGLIDILPGLAWQQPADALPEDAPAVLKLFDRLVKVRRVSDSQMALSPLERASRRASIELTLALALAALETGDEAAWKHHLKRAREDIVLLFDPSASAVTAAVQILDEAIRQPLRPDGQALGTTLRELRAMRATRAVGAGALPNLEPAPQAEAVERP</sequence>
<evidence type="ECO:0000313" key="4">
    <source>
        <dbReference type="Proteomes" id="UP001431449"/>
    </source>
</evidence>
<dbReference type="PANTHER" id="PTHR38043">
    <property type="entry name" value="PROTEIN HEMX"/>
    <property type="match status" value="1"/>
</dbReference>
<comment type="caution">
    <text evidence="3">The sequence shown here is derived from an EMBL/GenBank/DDBJ whole genome shotgun (WGS) entry which is preliminary data.</text>
</comment>
<feature type="transmembrane region" description="Helical" evidence="2">
    <location>
        <begin position="33"/>
        <end position="52"/>
    </location>
</feature>
<feature type="coiled-coil region" evidence="1">
    <location>
        <begin position="56"/>
        <end position="97"/>
    </location>
</feature>
<proteinExistence type="predicted"/>
<keyword evidence="2" id="KW-0472">Membrane</keyword>
<evidence type="ECO:0000256" key="1">
    <source>
        <dbReference type="SAM" id="Coils"/>
    </source>
</evidence>
<dbReference type="InterPro" id="IPR007470">
    <property type="entry name" value="HemX"/>
</dbReference>
<dbReference type="PANTHER" id="PTHR38043:SF1">
    <property type="entry name" value="PROTEIN HEMX"/>
    <property type="match status" value="1"/>
</dbReference>
<keyword evidence="2" id="KW-0812">Transmembrane</keyword>
<name>A0ABT0GGC5_9GAMM</name>
<evidence type="ECO:0008006" key="5">
    <source>
        <dbReference type="Google" id="ProtNLM"/>
    </source>
</evidence>
<gene>
    <name evidence="3" type="ORF">M0G41_07885</name>
</gene>
<dbReference type="RefSeq" id="WP_248207347.1">
    <property type="nucleotide sequence ID" value="NZ_JALNMH010000005.1"/>
</dbReference>
<evidence type="ECO:0000256" key="2">
    <source>
        <dbReference type="SAM" id="Phobius"/>
    </source>
</evidence>
<dbReference type="Proteomes" id="UP001431449">
    <property type="component" value="Unassembled WGS sequence"/>
</dbReference>
<dbReference type="EMBL" id="JALNMH010000005">
    <property type="protein sequence ID" value="MCK7593586.1"/>
    <property type="molecule type" value="Genomic_DNA"/>
</dbReference>
<keyword evidence="1" id="KW-0175">Coiled coil</keyword>
<keyword evidence="4" id="KW-1185">Reference proteome</keyword>
<organism evidence="3 4">
    <name type="scientific">Pseudomarimonas salicorniae</name>
    <dbReference type="NCBI Taxonomy" id="2933270"/>
    <lineage>
        <taxon>Bacteria</taxon>
        <taxon>Pseudomonadati</taxon>
        <taxon>Pseudomonadota</taxon>
        <taxon>Gammaproteobacteria</taxon>
        <taxon>Lysobacterales</taxon>
        <taxon>Lysobacteraceae</taxon>
        <taxon>Pseudomarimonas</taxon>
    </lineage>
</organism>
<keyword evidence="2" id="KW-1133">Transmembrane helix</keyword>